<dbReference type="Pfam" id="PF13649">
    <property type="entry name" value="Methyltransf_25"/>
    <property type="match status" value="1"/>
</dbReference>
<organism evidence="5 6">
    <name type="scientific">candidate division WOR-3 bacterium</name>
    <dbReference type="NCBI Taxonomy" id="2052148"/>
    <lineage>
        <taxon>Bacteria</taxon>
        <taxon>Bacteria division WOR-3</taxon>
    </lineage>
</organism>
<keyword evidence="2" id="KW-0808">Transferase</keyword>
<evidence type="ECO:0000256" key="3">
    <source>
        <dbReference type="ARBA" id="ARBA00022691"/>
    </source>
</evidence>
<name>A0A9C9EL94_UNCW3</name>
<dbReference type="InterPro" id="IPR041698">
    <property type="entry name" value="Methyltransf_25"/>
</dbReference>
<dbReference type="GO" id="GO:0032259">
    <property type="term" value="P:methylation"/>
    <property type="evidence" value="ECO:0007669"/>
    <property type="project" value="UniProtKB-KW"/>
</dbReference>
<reference evidence="5" key="1">
    <citation type="journal article" date="2020" name="mSystems">
        <title>Genome- and Community-Level Interaction Insights into Carbon Utilization and Element Cycling Functions of Hydrothermarchaeota in Hydrothermal Sediment.</title>
        <authorList>
            <person name="Zhou Z."/>
            <person name="Liu Y."/>
            <person name="Xu W."/>
            <person name="Pan J."/>
            <person name="Luo Z.H."/>
            <person name="Li M."/>
        </authorList>
    </citation>
    <scope>NUCLEOTIDE SEQUENCE</scope>
    <source>
        <strain evidence="5">HyVt-388</strain>
    </source>
</reference>
<keyword evidence="3" id="KW-0949">S-adenosyl-L-methionine</keyword>
<comment type="caution">
    <text evidence="5">The sequence shown here is derived from an EMBL/GenBank/DDBJ whole genome shotgun (WGS) entry which is preliminary data.</text>
</comment>
<sequence>MEIFEKFAYLYTKGPYPQYSRRMAELLPALLERFGAKPRTMLDLACGEGTFAVAMAKKGVQVTGVDLSPRLLEFARKHAEKENVAVEFLCQDMCSLNFKERFDLVTCWYDSLNYLLESEQLEKTFTGVHRALKDGGLFIFDMNTIYGLSLIWQRHPCYVQQDTPELFEVHCPSYDSEKKIATLRIIGFIKEKNGWTRIDEEHKERGYSIAEIRESLKRSDLRELACWGNIQEMSEPKPDSGRVWFITKTG</sequence>
<dbReference type="SUPFAM" id="SSF53335">
    <property type="entry name" value="S-adenosyl-L-methionine-dependent methyltransferases"/>
    <property type="match status" value="1"/>
</dbReference>
<feature type="domain" description="Methyltransferase" evidence="4">
    <location>
        <begin position="42"/>
        <end position="136"/>
    </location>
</feature>
<dbReference type="AlphaFoldDB" id="A0A9C9EL94"/>
<gene>
    <name evidence="5" type="ORF">ENI34_00715</name>
</gene>
<proteinExistence type="predicted"/>
<evidence type="ECO:0000259" key="4">
    <source>
        <dbReference type="Pfam" id="PF13649"/>
    </source>
</evidence>
<dbReference type="PANTHER" id="PTHR43464">
    <property type="entry name" value="METHYLTRANSFERASE"/>
    <property type="match status" value="1"/>
</dbReference>
<evidence type="ECO:0000313" key="5">
    <source>
        <dbReference type="EMBL" id="HEC77647.1"/>
    </source>
</evidence>
<dbReference type="InterPro" id="IPR029063">
    <property type="entry name" value="SAM-dependent_MTases_sf"/>
</dbReference>
<evidence type="ECO:0000256" key="2">
    <source>
        <dbReference type="ARBA" id="ARBA00022679"/>
    </source>
</evidence>
<evidence type="ECO:0000313" key="6">
    <source>
        <dbReference type="Proteomes" id="UP000885826"/>
    </source>
</evidence>
<dbReference type="Gene3D" id="3.40.50.150">
    <property type="entry name" value="Vaccinia Virus protein VP39"/>
    <property type="match status" value="1"/>
</dbReference>
<dbReference type="EMBL" id="DRIG01000010">
    <property type="protein sequence ID" value="HEC77647.1"/>
    <property type="molecule type" value="Genomic_DNA"/>
</dbReference>
<dbReference type="Proteomes" id="UP000885826">
    <property type="component" value="Unassembled WGS sequence"/>
</dbReference>
<evidence type="ECO:0000256" key="1">
    <source>
        <dbReference type="ARBA" id="ARBA00022603"/>
    </source>
</evidence>
<dbReference type="Gene3D" id="2.20.25.110">
    <property type="entry name" value="S-adenosyl-L-methionine-dependent methyltransferases"/>
    <property type="match status" value="1"/>
</dbReference>
<dbReference type="PANTHER" id="PTHR43464:SF19">
    <property type="entry name" value="UBIQUINONE BIOSYNTHESIS O-METHYLTRANSFERASE, MITOCHONDRIAL"/>
    <property type="match status" value="1"/>
</dbReference>
<keyword evidence="1 5" id="KW-0489">Methyltransferase</keyword>
<protein>
    <submittedName>
        <fullName evidence="5">Class I SAM-dependent methyltransferase</fullName>
    </submittedName>
</protein>
<accession>A0A9C9EL94</accession>
<dbReference type="CDD" id="cd02440">
    <property type="entry name" value="AdoMet_MTases"/>
    <property type="match status" value="1"/>
</dbReference>
<dbReference type="GO" id="GO:0008168">
    <property type="term" value="F:methyltransferase activity"/>
    <property type="evidence" value="ECO:0007669"/>
    <property type="project" value="UniProtKB-KW"/>
</dbReference>